<comment type="subcellular location">
    <subcellularLocation>
        <location evidence="1">Cell membrane</location>
        <topology evidence="1">Multi-pass membrane protein</topology>
    </subcellularLocation>
</comment>
<evidence type="ECO:0000256" key="1">
    <source>
        <dbReference type="ARBA" id="ARBA00004651"/>
    </source>
</evidence>
<feature type="transmembrane region" description="Helical" evidence="6">
    <location>
        <begin position="173"/>
        <end position="195"/>
    </location>
</feature>
<sequence>MANHKKMVQTSIKKNYIYNTIYQVLSLITPLITAPYISRVLGSNGVGIYSYTNSIVTYFTLFAALGTASYGQREIAMHRDDPETSSKLFWEIEILSLTTTAVSLIVWIAWIFISTQYTAIYSVLTLSVLAVAFDISWYFGGFEKFKYIVIRNTLVKITGIILLFLFVKKETDIFLYVGIMAATGLIGNISMWTYLPKLLAKVEFKTLHPFKIHLKQTFAYFIPTVATSVYTVLDKTMIGAITKSEELNGYYEQATKIIRMIESLLFSLNTVMVSRQSYLFAEGRTEEIKDKINKSFEFIFALAVPIMFGIWGAARNFVPWFFGNGYEPVVTLLYLMSPLPLVICISNIMGSQYLTPSGQRARSSKGIIAGAVTNFLLNLALIYKYGANGATLASVVAECVISAIYVHMSKGFINWKKILNVLWKKLLAGFVMFWAVLFIGGNYQGSISISVCQVIFGMALYGIMLIVLKDNVIYDALKIIRRRK</sequence>
<feature type="transmembrane region" description="Helical" evidence="6">
    <location>
        <begin position="421"/>
        <end position="441"/>
    </location>
</feature>
<proteinExistence type="predicted"/>
<dbReference type="Pfam" id="PF01943">
    <property type="entry name" value="Polysacc_synt"/>
    <property type="match status" value="1"/>
</dbReference>
<feature type="transmembrane region" description="Helical" evidence="6">
    <location>
        <begin position="119"/>
        <end position="140"/>
    </location>
</feature>
<dbReference type="CDD" id="cd13128">
    <property type="entry name" value="MATE_Wzx_like"/>
    <property type="match status" value="1"/>
</dbReference>
<feature type="transmembrane region" description="Helical" evidence="6">
    <location>
        <begin position="366"/>
        <end position="383"/>
    </location>
</feature>
<feature type="transmembrane region" description="Helical" evidence="6">
    <location>
        <begin position="447"/>
        <end position="468"/>
    </location>
</feature>
<evidence type="ECO:0000256" key="2">
    <source>
        <dbReference type="ARBA" id="ARBA00022475"/>
    </source>
</evidence>
<organism evidence="7 8">
    <name type="scientific">Blautia massiliensis</name>
    <name type="common">ex Durand et al. 2017</name>
    <dbReference type="NCBI Taxonomy" id="1737424"/>
    <lineage>
        <taxon>Bacteria</taxon>
        <taxon>Bacillati</taxon>
        <taxon>Bacillota</taxon>
        <taxon>Clostridia</taxon>
        <taxon>Lachnospirales</taxon>
        <taxon>Lachnospiraceae</taxon>
        <taxon>Blautia</taxon>
    </lineage>
</organism>
<gene>
    <name evidence="7" type="ORF">L0P48_00485</name>
</gene>
<feature type="transmembrane region" description="Helical" evidence="6">
    <location>
        <begin position="92"/>
        <end position="113"/>
    </location>
</feature>
<feature type="transmembrane region" description="Helical" evidence="6">
    <location>
        <begin position="21"/>
        <end position="42"/>
    </location>
</feature>
<feature type="transmembrane region" description="Helical" evidence="6">
    <location>
        <begin position="147"/>
        <end position="167"/>
    </location>
</feature>
<dbReference type="Proteomes" id="UP001200089">
    <property type="component" value="Unassembled WGS sequence"/>
</dbReference>
<keyword evidence="5 6" id="KW-0472">Membrane</keyword>
<dbReference type="GO" id="GO:0005886">
    <property type="term" value="C:plasma membrane"/>
    <property type="evidence" value="ECO:0007669"/>
    <property type="project" value="UniProtKB-SubCell"/>
</dbReference>
<dbReference type="PANTHER" id="PTHR30250:SF11">
    <property type="entry name" value="O-ANTIGEN TRANSPORTER-RELATED"/>
    <property type="match status" value="1"/>
</dbReference>
<evidence type="ECO:0000256" key="4">
    <source>
        <dbReference type="ARBA" id="ARBA00022989"/>
    </source>
</evidence>
<dbReference type="InterPro" id="IPR050833">
    <property type="entry name" value="Poly_Biosynth_Transport"/>
</dbReference>
<feature type="transmembrane region" description="Helical" evidence="6">
    <location>
        <begin position="334"/>
        <end position="354"/>
    </location>
</feature>
<evidence type="ECO:0000313" key="8">
    <source>
        <dbReference type="Proteomes" id="UP001200089"/>
    </source>
</evidence>
<accession>A0AAW5CKG1</accession>
<evidence type="ECO:0000256" key="5">
    <source>
        <dbReference type="ARBA" id="ARBA00023136"/>
    </source>
</evidence>
<keyword evidence="3 6" id="KW-0812">Transmembrane</keyword>
<dbReference type="PANTHER" id="PTHR30250">
    <property type="entry name" value="PST FAMILY PREDICTED COLANIC ACID TRANSPORTER"/>
    <property type="match status" value="1"/>
</dbReference>
<reference evidence="7" key="1">
    <citation type="submission" date="2022-01" db="EMBL/GenBank/DDBJ databases">
        <title>Collection of gut derived symbiotic bacterial strains cultured from healthy donors.</title>
        <authorList>
            <person name="Lin H."/>
            <person name="Kohout C."/>
            <person name="Waligurski E."/>
            <person name="Pamer E.G."/>
        </authorList>
    </citation>
    <scope>NUCLEOTIDE SEQUENCE</scope>
    <source>
        <strain evidence="7">DFI.1.11</strain>
    </source>
</reference>
<dbReference type="InterPro" id="IPR002797">
    <property type="entry name" value="Polysacc_synth"/>
</dbReference>
<dbReference type="EMBL" id="JAKNDE010000001">
    <property type="protein sequence ID" value="MCG5032093.1"/>
    <property type="molecule type" value="Genomic_DNA"/>
</dbReference>
<protein>
    <submittedName>
        <fullName evidence="7">Flippase</fullName>
    </submittedName>
</protein>
<name>A0AAW5CKG1_9FIRM</name>
<evidence type="ECO:0000256" key="6">
    <source>
        <dbReference type="SAM" id="Phobius"/>
    </source>
</evidence>
<dbReference type="RefSeq" id="WP_237971258.1">
    <property type="nucleotide sequence ID" value="NZ_JAAIUU010000006.1"/>
</dbReference>
<keyword evidence="4 6" id="KW-1133">Transmembrane helix</keyword>
<keyword evidence="2" id="KW-1003">Cell membrane</keyword>
<evidence type="ECO:0000313" key="7">
    <source>
        <dbReference type="EMBL" id="MCG5032093.1"/>
    </source>
</evidence>
<comment type="caution">
    <text evidence="7">The sequence shown here is derived from an EMBL/GenBank/DDBJ whole genome shotgun (WGS) entry which is preliminary data.</text>
</comment>
<feature type="transmembrane region" description="Helical" evidence="6">
    <location>
        <begin position="296"/>
        <end position="314"/>
    </location>
</feature>
<feature type="transmembrane region" description="Helical" evidence="6">
    <location>
        <begin position="389"/>
        <end position="409"/>
    </location>
</feature>
<feature type="transmembrane region" description="Helical" evidence="6">
    <location>
        <begin position="48"/>
        <end position="71"/>
    </location>
</feature>
<dbReference type="AlphaFoldDB" id="A0AAW5CKG1"/>
<evidence type="ECO:0000256" key="3">
    <source>
        <dbReference type="ARBA" id="ARBA00022692"/>
    </source>
</evidence>